<keyword evidence="4" id="KW-0391">Immunity</keyword>
<dbReference type="GO" id="GO:0043123">
    <property type="term" value="P:positive regulation of canonical NF-kappaB signal transduction"/>
    <property type="evidence" value="ECO:0007669"/>
    <property type="project" value="InterPro"/>
</dbReference>
<dbReference type="Proteomes" id="UP000053760">
    <property type="component" value="Unassembled WGS sequence"/>
</dbReference>
<comment type="subcellular location">
    <subcellularLocation>
        <location evidence="1">Cytoplasm</location>
    </subcellularLocation>
</comment>
<evidence type="ECO:0000256" key="5">
    <source>
        <dbReference type="ARBA" id="ARBA00038199"/>
    </source>
</evidence>
<dbReference type="Pfam" id="PF00498">
    <property type="entry name" value="FHA"/>
    <property type="match status" value="1"/>
</dbReference>
<dbReference type="PANTHER" id="PTHR31266">
    <property type="entry name" value="TRAF-INTERACTING PROTEIN WITH FHA DOMAIN-CONTAINING PROTEIN A FAMILY MEMBER"/>
    <property type="match status" value="1"/>
</dbReference>
<dbReference type="InterPro" id="IPR008984">
    <property type="entry name" value="SMAD_FHA_dom_sf"/>
</dbReference>
<feature type="region of interest" description="Disordered" evidence="7">
    <location>
        <begin position="163"/>
        <end position="186"/>
    </location>
</feature>
<organism evidence="9 10">
    <name type="scientific">Cuculus canorus</name>
    <name type="common">Common cuckoo</name>
    <dbReference type="NCBI Taxonomy" id="55661"/>
    <lineage>
        <taxon>Eukaryota</taxon>
        <taxon>Metazoa</taxon>
        <taxon>Chordata</taxon>
        <taxon>Craniata</taxon>
        <taxon>Vertebrata</taxon>
        <taxon>Euteleostomi</taxon>
        <taxon>Archelosauria</taxon>
        <taxon>Archosauria</taxon>
        <taxon>Dinosauria</taxon>
        <taxon>Saurischia</taxon>
        <taxon>Theropoda</taxon>
        <taxon>Coelurosauria</taxon>
        <taxon>Aves</taxon>
        <taxon>Neognathae</taxon>
        <taxon>Neoaves</taxon>
        <taxon>Otidimorphae</taxon>
        <taxon>Cuculiformes</taxon>
        <taxon>Cuculidae</taxon>
        <taxon>Cuculus</taxon>
    </lineage>
</organism>
<dbReference type="InterPro" id="IPR033621">
    <property type="entry name" value="TIFA"/>
</dbReference>
<name>A0A091GCD8_CUCCA</name>
<evidence type="ECO:0000313" key="9">
    <source>
        <dbReference type="EMBL" id="KFO80060.1"/>
    </source>
</evidence>
<dbReference type="PANTHER" id="PTHR31266:SF2">
    <property type="entry name" value="TRAF-INTERACTING PROTEIN WITH FHA DOMAIN-CONTAINING PROTEIN A"/>
    <property type="match status" value="1"/>
</dbReference>
<dbReference type="CDD" id="cd22714">
    <property type="entry name" value="FHA_TIFA"/>
    <property type="match status" value="1"/>
</dbReference>
<sequence length="186" mass="21546">MTSPEEAETEETVTCLHMTFYHPCQKEKLMFRCLNFCRQEQVRADELAKFGRDSNICRYNLMDSRVSRVQFSLQFYRKLNSSELCFEIKNMSKKTKLIVDHTELGYLNKIDLPQKCIICFGDYQILAEIEEGESMDCFHTFLHLAEVPVLQERCLPSLQPVPESGISYSSFPSQGKSPTESDENES</sequence>
<evidence type="ECO:0000256" key="1">
    <source>
        <dbReference type="ARBA" id="ARBA00004496"/>
    </source>
</evidence>
<gene>
    <name evidence="9" type="ORF">N303_14701</name>
</gene>
<keyword evidence="2" id="KW-0963">Cytoplasm</keyword>
<proteinExistence type="inferred from homology"/>
<protein>
    <recommendedName>
        <fullName evidence="6">TRAF-interacting protein with FHA domain-containing protein A</fullName>
    </recommendedName>
</protein>
<feature type="compositionally biased region" description="Polar residues" evidence="7">
    <location>
        <begin position="166"/>
        <end position="178"/>
    </location>
</feature>
<evidence type="ECO:0000256" key="3">
    <source>
        <dbReference type="ARBA" id="ARBA00022588"/>
    </source>
</evidence>
<feature type="non-terminal residue" evidence="9">
    <location>
        <position position="186"/>
    </location>
</feature>
<dbReference type="SUPFAM" id="SSF49879">
    <property type="entry name" value="SMAD/FHA domain"/>
    <property type="match status" value="1"/>
</dbReference>
<keyword evidence="10" id="KW-1185">Reference proteome</keyword>
<accession>A0A091GCD8</accession>
<evidence type="ECO:0000256" key="7">
    <source>
        <dbReference type="SAM" id="MobiDB-lite"/>
    </source>
</evidence>
<keyword evidence="3" id="KW-0399">Innate immunity</keyword>
<evidence type="ECO:0000313" key="10">
    <source>
        <dbReference type="Proteomes" id="UP000053760"/>
    </source>
</evidence>
<comment type="similarity">
    <text evidence="5">Belongs to the TIFA family.</text>
</comment>
<dbReference type="EMBL" id="KL448082">
    <property type="protein sequence ID" value="KFO80060.1"/>
    <property type="molecule type" value="Genomic_DNA"/>
</dbReference>
<reference evidence="9 10" key="1">
    <citation type="submission" date="2014-04" db="EMBL/GenBank/DDBJ databases">
        <title>Genome evolution of avian class.</title>
        <authorList>
            <person name="Zhang G."/>
            <person name="Li C."/>
        </authorList>
    </citation>
    <scope>NUCLEOTIDE SEQUENCE [LARGE SCALE GENOMIC DNA]</scope>
    <source>
        <strain evidence="9">BGI_N303</strain>
    </source>
</reference>
<dbReference type="AlphaFoldDB" id="A0A091GCD8"/>
<dbReference type="STRING" id="55661.A0A091GCD8"/>
<evidence type="ECO:0000256" key="6">
    <source>
        <dbReference type="ARBA" id="ARBA00040160"/>
    </source>
</evidence>
<dbReference type="InterPro" id="IPR000253">
    <property type="entry name" value="FHA_dom"/>
</dbReference>
<evidence type="ECO:0000256" key="4">
    <source>
        <dbReference type="ARBA" id="ARBA00022859"/>
    </source>
</evidence>
<dbReference type="GO" id="GO:0045087">
    <property type="term" value="P:innate immune response"/>
    <property type="evidence" value="ECO:0007669"/>
    <property type="project" value="UniProtKB-KW"/>
</dbReference>
<evidence type="ECO:0000256" key="2">
    <source>
        <dbReference type="ARBA" id="ARBA00022490"/>
    </source>
</evidence>
<evidence type="ECO:0000259" key="8">
    <source>
        <dbReference type="Pfam" id="PF00498"/>
    </source>
</evidence>
<dbReference type="GO" id="GO:0005737">
    <property type="term" value="C:cytoplasm"/>
    <property type="evidence" value="ECO:0007669"/>
    <property type="project" value="UniProtKB-SubCell"/>
</dbReference>
<feature type="domain" description="FHA" evidence="8">
    <location>
        <begin position="49"/>
        <end position="121"/>
    </location>
</feature>